<protein>
    <submittedName>
        <fullName evidence="2">Uncharacterized protein</fullName>
    </submittedName>
</protein>
<sequence length="255" mass="28023">MSWASRRRGIYLLGIISFLIIVIGIPIAKYIYQTPTCTDGKQNQGETAPDKGGPCPILDERALSPASILWSRSFSVRDGSYSSVAYVVNENANAGVRQVSYRFGLYDESNVPVAERVGKMFVMPLSITPAYEMKIDTGNRKVSHTYFEFTEPLIWERLKSGAAVISISNKEITDIGSSPRLEAIAENVSIAPVLDLSFVTVIFDSTGNARATSMTSLARLDAGEKQKIVFTWPNPFTSSVGRIDIFPLVRPSSLK</sequence>
<accession>A0A1F6DA98</accession>
<keyword evidence="1" id="KW-0812">Transmembrane</keyword>
<evidence type="ECO:0000313" key="3">
    <source>
        <dbReference type="Proteomes" id="UP000178042"/>
    </source>
</evidence>
<dbReference type="Proteomes" id="UP000178042">
    <property type="component" value="Unassembled WGS sequence"/>
</dbReference>
<organism evidence="2 3">
    <name type="scientific">Candidatus Kaiserbacteria bacterium RIFCSPHIGHO2_02_FULL_49_16</name>
    <dbReference type="NCBI Taxonomy" id="1798490"/>
    <lineage>
        <taxon>Bacteria</taxon>
        <taxon>Candidatus Kaiseribacteriota</taxon>
    </lineage>
</organism>
<keyword evidence="1" id="KW-0472">Membrane</keyword>
<dbReference type="EMBL" id="MFLD01000043">
    <property type="protein sequence ID" value="OGG58247.1"/>
    <property type="molecule type" value="Genomic_DNA"/>
</dbReference>
<name>A0A1F6DA98_9BACT</name>
<comment type="caution">
    <text evidence="2">The sequence shown here is derived from an EMBL/GenBank/DDBJ whole genome shotgun (WGS) entry which is preliminary data.</text>
</comment>
<feature type="transmembrane region" description="Helical" evidence="1">
    <location>
        <begin position="12"/>
        <end position="32"/>
    </location>
</feature>
<proteinExistence type="predicted"/>
<reference evidence="2 3" key="1">
    <citation type="journal article" date="2016" name="Nat. Commun.">
        <title>Thousands of microbial genomes shed light on interconnected biogeochemical processes in an aquifer system.</title>
        <authorList>
            <person name="Anantharaman K."/>
            <person name="Brown C.T."/>
            <person name="Hug L.A."/>
            <person name="Sharon I."/>
            <person name="Castelle C.J."/>
            <person name="Probst A.J."/>
            <person name="Thomas B.C."/>
            <person name="Singh A."/>
            <person name="Wilkins M.J."/>
            <person name="Karaoz U."/>
            <person name="Brodie E.L."/>
            <person name="Williams K.H."/>
            <person name="Hubbard S.S."/>
            <person name="Banfield J.F."/>
        </authorList>
    </citation>
    <scope>NUCLEOTIDE SEQUENCE [LARGE SCALE GENOMIC DNA]</scope>
</reference>
<evidence type="ECO:0000313" key="2">
    <source>
        <dbReference type="EMBL" id="OGG58247.1"/>
    </source>
</evidence>
<evidence type="ECO:0000256" key="1">
    <source>
        <dbReference type="SAM" id="Phobius"/>
    </source>
</evidence>
<dbReference type="AlphaFoldDB" id="A0A1F6DA98"/>
<gene>
    <name evidence="2" type="ORF">A3C86_03845</name>
</gene>
<keyword evidence="1" id="KW-1133">Transmembrane helix</keyword>